<dbReference type="RefSeq" id="WP_187533106.1">
    <property type="nucleotide sequence ID" value="NZ_CBCSHU010000002.1"/>
</dbReference>
<dbReference type="KEGG" id="eio:H9L01_06185"/>
<dbReference type="SUPFAM" id="SSF47413">
    <property type="entry name" value="lambda repressor-like DNA-binding domains"/>
    <property type="match status" value="1"/>
</dbReference>
<evidence type="ECO:0000256" key="2">
    <source>
        <dbReference type="SAM" id="Phobius"/>
    </source>
</evidence>
<proteinExistence type="predicted"/>
<keyword evidence="1" id="KW-0238">DNA-binding</keyword>
<name>A0A7G9RWJ8_9FIRM</name>
<dbReference type="PANTHER" id="PTHR46558:SF4">
    <property type="entry name" value="DNA-BIDING PHAGE PROTEIN"/>
    <property type="match status" value="1"/>
</dbReference>
<keyword evidence="5" id="KW-1185">Reference proteome</keyword>
<dbReference type="CDD" id="cd00093">
    <property type="entry name" value="HTH_XRE"/>
    <property type="match status" value="1"/>
</dbReference>
<feature type="transmembrane region" description="Helical" evidence="2">
    <location>
        <begin position="122"/>
        <end position="144"/>
    </location>
</feature>
<dbReference type="Pfam" id="PF01381">
    <property type="entry name" value="HTH_3"/>
    <property type="match status" value="1"/>
</dbReference>
<keyword evidence="2" id="KW-0472">Membrane</keyword>
<dbReference type="InterPro" id="IPR010982">
    <property type="entry name" value="Lambda_DNA-bd_dom_sf"/>
</dbReference>
<accession>A0A7G9RWJ8</accession>
<reference evidence="4 5" key="1">
    <citation type="submission" date="2020-08" db="EMBL/GenBank/DDBJ databases">
        <title>Genome sequence of Erysipelothrix inopinata DSM 15511T.</title>
        <authorList>
            <person name="Hyun D.-W."/>
            <person name="Bae J.-W."/>
        </authorList>
    </citation>
    <scope>NUCLEOTIDE SEQUENCE [LARGE SCALE GENOMIC DNA]</scope>
    <source>
        <strain evidence="4 5">DSM 15511</strain>
    </source>
</reference>
<dbReference type="GO" id="GO:0003677">
    <property type="term" value="F:DNA binding"/>
    <property type="evidence" value="ECO:0007669"/>
    <property type="project" value="UniProtKB-KW"/>
</dbReference>
<gene>
    <name evidence="4" type="ORF">H9L01_06185</name>
</gene>
<evidence type="ECO:0000313" key="4">
    <source>
        <dbReference type="EMBL" id="QNN59973.1"/>
    </source>
</evidence>
<dbReference type="InterPro" id="IPR001387">
    <property type="entry name" value="Cro/C1-type_HTH"/>
</dbReference>
<keyword evidence="2" id="KW-0812">Transmembrane</keyword>
<dbReference type="Gene3D" id="1.10.260.40">
    <property type="entry name" value="lambda repressor-like DNA-binding domains"/>
    <property type="match status" value="1"/>
</dbReference>
<dbReference type="PROSITE" id="PS50943">
    <property type="entry name" value="HTH_CROC1"/>
    <property type="match status" value="1"/>
</dbReference>
<keyword evidence="2" id="KW-1133">Transmembrane helix</keyword>
<evidence type="ECO:0000313" key="5">
    <source>
        <dbReference type="Proteomes" id="UP000515928"/>
    </source>
</evidence>
<evidence type="ECO:0000256" key="1">
    <source>
        <dbReference type="ARBA" id="ARBA00023125"/>
    </source>
</evidence>
<protein>
    <submittedName>
        <fullName evidence="4">Helix-turn-helix transcriptional regulator</fullName>
    </submittedName>
</protein>
<organism evidence="4 5">
    <name type="scientific">Erysipelothrix inopinata</name>
    <dbReference type="NCBI Taxonomy" id="225084"/>
    <lineage>
        <taxon>Bacteria</taxon>
        <taxon>Bacillati</taxon>
        <taxon>Bacillota</taxon>
        <taxon>Erysipelotrichia</taxon>
        <taxon>Erysipelotrichales</taxon>
        <taxon>Erysipelotrichaceae</taxon>
        <taxon>Erysipelothrix</taxon>
    </lineage>
</organism>
<feature type="transmembrane region" description="Helical" evidence="2">
    <location>
        <begin position="87"/>
        <end position="110"/>
    </location>
</feature>
<feature type="domain" description="HTH cro/C1-type" evidence="3">
    <location>
        <begin position="7"/>
        <end position="61"/>
    </location>
</feature>
<dbReference type="Proteomes" id="UP000515928">
    <property type="component" value="Chromosome"/>
</dbReference>
<dbReference type="SMART" id="SM00530">
    <property type="entry name" value="HTH_XRE"/>
    <property type="match status" value="1"/>
</dbReference>
<dbReference type="EMBL" id="CP060715">
    <property type="protein sequence ID" value="QNN59973.1"/>
    <property type="molecule type" value="Genomic_DNA"/>
</dbReference>
<evidence type="ECO:0000259" key="3">
    <source>
        <dbReference type="PROSITE" id="PS50943"/>
    </source>
</evidence>
<sequence length="295" mass="34315">MKLGEGIRLNRLKLNLTQDDLADQLFVSRQTISKWEQGNTYPDLSNLIRLAEIFEVSIDELVTGDKFIKKPFVIGIKPNRKIFLKKFFCNQFVFLTMSSTMFLALGIWSIFFNNSVTLESTFAYRVPINITVGLLLSFAIFALYSSKIYPYWMIADEGIYYMGPLTYQQSWKRNLSLLFHDTDESFLSVIPYHDIESGIITYEPRAYQDKDIIAIPQAYNNPTVAMYYIMQAPLYIALKTKDTVINLDLKIDYYRGDQALFHYNIEILRYLNNRNIKISDPDNIIERVLSGEDLS</sequence>
<dbReference type="PANTHER" id="PTHR46558">
    <property type="entry name" value="TRACRIPTIONAL REGULATORY PROTEIN-RELATED-RELATED"/>
    <property type="match status" value="1"/>
</dbReference>
<dbReference type="AlphaFoldDB" id="A0A7G9RWJ8"/>